<sequence length="159" mass="18343">MLVKRSINHSTLNSNRYFFAALLSLLLTFAPSSVYAEKANPSAQISADQRLHSDLVLSALQLDFYNARCRGLSIARNFNRVNRLFVTKYSLTANNYIKDFIAEDVREEKMRQEILFKRNLSKMGGCDKAKDAGWIKEIHDHFKALYRKAETSSWFPETL</sequence>
<name>A0A4P9K7Y3_9GAMM</name>
<feature type="signal peptide" evidence="1">
    <location>
        <begin position="1"/>
        <end position="36"/>
    </location>
</feature>
<reference evidence="2 3" key="1">
    <citation type="submission" date="2019-05" db="EMBL/GenBank/DDBJ databases">
        <title>Thiomicrorhabdus sediminis sp. nov, a novel sulfur-oxidizing bacterium isolated from coastal sediment.</title>
        <authorList>
            <person name="Liu X."/>
        </authorList>
    </citation>
    <scope>NUCLEOTIDE SEQUENCE [LARGE SCALE GENOMIC DNA]</scope>
    <source>
        <strain evidence="2 3">G1</strain>
    </source>
</reference>
<dbReference type="OrthoDB" id="5615930at2"/>
<evidence type="ECO:0000256" key="1">
    <source>
        <dbReference type="SAM" id="SignalP"/>
    </source>
</evidence>
<feature type="chain" id="PRO_5020737599" evidence="1">
    <location>
        <begin position="37"/>
        <end position="159"/>
    </location>
</feature>
<accession>A0A4P9K7Y3</accession>
<dbReference type="EMBL" id="CP040602">
    <property type="protein sequence ID" value="QCU90357.1"/>
    <property type="molecule type" value="Genomic_DNA"/>
</dbReference>
<protein>
    <submittedName>
        <fullName evidence="2">Uncharacterized protein</fullName>
    </submittedName>
</protein>
<dbReference type="RefSeq" id="WP_138565032.1">
    <property type="nucleotide sequence ID" value="NZ_CP040602.1"/>
</dbReference>
<keyword evidence="1" id="KW-0732">Signal</keyword>
<gene>
    <name evidence="2" type="ORF">FE785_06790</name>
</gene>
<dbReference type="Proteomes" id="UP000304864">
    <property type="component" value="Chromosome"/>
</dbReference>
<dbReference type="AlphaFoldDB" id="A0A4P9K7Y3"/>
<proteinExistence type="predicted"/>
<evidence type="ECO:0000313" key="2">
    <source>
        <dbReference type="EMBL" id="QCU90357.1"/>
    </source>
</evidence>
<evidence type="ECO:0000313" key="3">
    <source>
        <dbReference type="Proteomes" id="UP000304864"/>
    </source>
</evidence>
<dbReference type="KEGG" id="thig:FE785_06790"/>
<keyword evidence="3" id="KW-1185">Reference proteome</keyword>
<organism evidence="2 3">
    <name type="scientific">Thiomicrorhabdus sediminis</name>
    <dbReference type="NCBI Taxonomy" id="2580412"/>
    <lineage>
        <taxon>Bacteria</taxon>
        <taxon>Pseudomonadati</taxon>
        <taxon>Pseudomonadota</taxon>
        <taxon>Gammaproteobacteria</taxon>
        <taxon>Thiotrichales</taxon>
        <taxon>Piscirickettsiaceae</taxon>
        <taxon>Thiomicrorhabdus</taxon>
    </lineage>
</organism>